<keyword evidence="3" id="KW-1185">Reference proteome</keyword>
<dbReference type="RefSeq" id="WP_057818945.1">
    <property type="nucleotide sequence ID" value="NZ_AZEC01000003.1"/>
</dbReference>
<proteinExistence type="predicted"/>
<organism evidence="2 3">
    <name type="scientific">Schleiferilactobacillus perolens DSM 12744</name>
    <dbReference type="NCBI Taxonomy" id="1423792"/>
    <lineage>
        <taxon>Bacteria</taxon>
        <taxon>Bacillati</taxon>
        <taxon>Bacillota</taxon>
        <taxon>Bacilli</taxon>
        <taxon>Lactobacillales</taxon>
        <taxon>Lactobacillaceae</taxon>
        <taxon>Schleiferilactobacillus</taxon>
    </lineage>
</organism>
<comment type="caution">
    <text evidence="2">The sequence shown here is derived from an EMBL/GenBank/DDBJ whole genome shotgun (WGS) entry which is preliminary data.</text>
</comment>
<dbReference type="OrthoDB" id="2322845at2"/>
<evidence type="ECO:0000313" key="2">
    <source>
        <dbReference type="EMBL" id="KRL13943.1"/>
    </source>
</evidence>
<name>A0A0R1N0Y2_9LACO</name>
<evidence type="ECO:0000313" key="3">
    <source>
        <dbReference type="Proteomes" id="UP000051330"/>
    </source>
</evidence>
<gene>
    <name evidence="2" type="ORF">FD09_GL001977</name>
</gene>
<protein>
    <recommendedName>
        <fullName evidence="1">YdhG-like domain-containing protein</fullName>
    </recommendedName>
</protein>
<dbReference type="PATRIC" id="fig|1423792.3.peg.2004"/>
<dbReference type="STRING" id="1423792.FD09_GL001977"/>
<dbReference type="Proteomes" id="UP000051330">
    <property type="component" value="Unassembled WGS sequence"/>
</dbReference>
<accession>A0A0R1N0Y2</accession>
<sequence length="120" mass="13753">MPEKPDVKDVPDYLNQASVDARGLLTALDRFITKEWPGAERVIKYGQPFYKWNGQRISIAEYQKHVSVSSNQVLPKKLAAAFVNGGYEVGDKRVNIAFHQDIPKELLHQWFQEIIEANKL</sequence>
<dbReference type="AlphaFoldDB" id="A0A0R1N0Y2"/>
<dbReference type="Gene3D" id="3.90.1150.200">
    <property type="match status" value="1"/>
</dbReference>
<feature type="domain" description="YdhG-like" evidence="1">
    <location>
        <begin position="22"/>
        <end position="114"/>
    </location>
</feature>
<reference evidence="2 3" key="1">
    <citation type="journal article" date="2015" name="Genome Announc.">
        <title>Expanding the biotechnology potential of lactobacilli through comparative genomics of 213 strains and associated genera.</title>
        <authorList>
            <person name="Sun Z."/>
            <person name="Harris H.M."/>
            <person name="McCann A."/>
            <person name="Guo C."/>
            <person name="Argimon S."/>
            <person name="Zhang W."/>
            <person name="Yang X."/>
            <person name="Jeffery I.B."/>
            <person name="Cooney J.C."/>
            <person name="Kagawa T.F."/>
            <person name="Liu W."/>
            <person name="Song Y."/>
            <person name="Salvetti E."/>
            <person name="Wrobel A."/>
            <person name="Rasinkangas P."/>
            <person name="Parkhill J."/>
            <person name="Rea M.C."/>
            <person name="O'Sullivan O."/>
            <person name="Ritari J."/>
            <person name="Douillard F.P."/>
            <person name="Paul Ross R."/>
            <person name="Yang R."/>
            <person name="Briner A.E."/>
            <person name="Felis G.E."/>
            <person name="de Vos W.M."/>
            <person name="Barrangou R."/>
            <person name="Klaenhammer T.R."/>
            <person name="Caufield P.W."/>
            <person name="Cui Y."/>
            <person name="Zhang H."/>
            <person name="O'Toole P.W."/>
        </authorList>
    </citation>
    <scope>NUCLEOTIDE SEQUENCE [LARGE SCALE GENOMIC DNA]</scope>
    <source>
        <strain evidence="2 3">DSM 12744</strain>
    </source>
</reference>
<dbReference type="InterPro" id="IPR014922">
    <property type="entry name" value="YdhG-like"/>
</dbReference>
<dbReference type="EMBL" id="AZEC01000003">
    <property type="protein sequence ID" value="KRL13943.1"/>
    <property type="molecule type" value="Genomic_DNA"/>
</dbReference>
<evidence type="ECO:0000259" key="1">
    <source>
        <dbReference type="Pfam" id="PF08818"/>
    </source>
</evidence>
<dbReference type="SUPFAM" id="SSF159888">
    <property type="entry name" value="YdhG-like"/>
    <property type="match status" value="1"/>
</dbReference>
<dbReference type="Pfam" id="PF08818">
    <property type="entry name" value="DUF1801"/>
    <property type="match status" value="1"/>
</dbReference>